<dbReference type="OrthoDB" id="596910at2"/>
<dbReference type="PANTHER" id="PTHR48079">
    <property type="entry name" value="PROTEIN YEEZ"/>
    <property type="match status" value="1"/>
</dbReference>
<comment type="caution">
    <text evidence="2">The sequence shown here is derived from an EMBL/GenBank/DDBJ whole genome shotgun (WGS) entry which is preliminary data.</text>
</comment>
<evidence type="ECO:0000259" key="1">
    <source>
        <dbReference type="Pfam" id="PF01370"/>
    </source>
</evidence>
<organism evidence="2 3">
    <name type="scientific">Fluviicola chungangensis</name>
    <dbReference type="NCBI Taxonomy" id="2597671"/>
    <lineage>
        <taxon>Bacteria</taxon>
        <taxon>Pseudomonadati</taxon>
        <taxon>Bacteroidota</taxon>
        <taxon>Flavobacteriia</taxon>
        <taxon>Flavobacteriales</taxon>
        <taxon>Crocinitomicaceae</taxon>
        <taxon>Fluviicola</taxon>
    </lineage>
</organism>
<dbReference type="EMBL" id="VLPL01000003">
    <property type="protein sequence ID" value="TSJ45693.1"/>
    <property type="molecule type" value="Genomic_DNA"/>
</dbReference>
<protein>
    <submittedName>
        <fullName evidence="2">NAD-dependent epimerase/dehydratase family protein</fullName>
    </submittedName>
</protein>
<dbReference type="Proteomes" id="UP000316008">
    <property type="component" value="Unassembled WGS sequence"/>
</dbReference>
<sequence length="338" mass="38202">MILVTGSTGLLGSHVVVELLRKGYEVRAMFRDEERKQVVYRLIDFYYPEEKEVFLQKLTWFRGDILDLADVEDSLVGVSKVVHCAALVSFHRRDFNLLFRVNRRGTANLVNFALNSDVNQFIHVSSTAAIGSDSQATDGMKRESNLWNPNDEVSGYSLSKFSAEKEVWRASEEGLRVSIVNPSVMFGPGSWEESSLKIFRTLHKGLKYYTEGANAFVDVRDVTTLILKLIETEKTGERYLVTGSNLKFKELFDRICEQLHVKAPSKLAGPFLTGLAWRLSGILGRIQGKRPTITKESARSSQSSSQFSNEKLLRDFPDFKFTPIEETIAVTIKGRTDL</sequence>
<dbReference type="Pfam" id="PF01370">
    <property type="entry name" value="Epimerase"/>
    <property type="match status" value="1"/>
</dbReference>
<keyword evidence="3" id="KW-1185">Reference proteome</keyword>
<evidence type="ECO:0000313" key="2">
    <source>
        <dbReference type="EMBL" id="TSJ45693.1"/>
    </source>
</evidence>
<dbReference type="GO" id="GO:0005737">
    <property type="term" value="C:cytoplasm"/>
    <property type="evidence" value="ECO:0007669"/>
    <property type="project" value="TreeGrafter"/>
</dbReference>
<dbReference type="InterPro" id="IPR036291">
    <property type="entry name" value="NAD(P)-bd_dom_sf"/>
</dbReference>
<dbReference type="AlphaFoldDB" id="A0A556N0T3"/>
<dbReference type="SUPFAM" id="SSF51735">
    <property type="entry name" value="NAD(P)-binding Rossmann-fold domains"/>
    <property type="match status" value="1"/>
</dbReference>
<evidence type="ECO:0000313" key="3">
    <source>
        <dbReference type="Proteomes" id="UP000316008"/>
    </source>
</evidence>
<gene>
    <name evidence="2" type="ORF">FO442_08060</name>
</gene>
<dbReference type="PANTHER" id="PTHR48079:SF6">
    <property type="entry name" value="NAD(P)-BINDING DOMAIN-CONTAINING PROTEIN-RELATED"/>
    <property type="match status" value="1"/>
</dbReference>
<dbReference type="GO" id="GO:0004029">
    <property type="term" value="F:aldehyde dehydrogenase (NAD+) activity"/>
    <property type="evidence" value="ECO:0007669"/>
    <property type="project" value="TreeGrafter"/>
</dbReference>
<reference evidence="2 3" key="1">
    <citation type="submission" date="2019-07" db="EMBL/GenBank/DDBJ databases">
        <authorList>
            <person name="Huq M.A."/>
        </authorList>
    </citation>
    <scope>NUCLEOTIDE SEQUENCE [LARGE SCALE GENOMIC DNA]</scope>
    <source>
        <strain evidence="2 3">MAH-3</strain>
    </source>
</reference>
<dbReference type="RefSeq" id="WP_144332648.1">
    <property type="nucleotide sequence ID" value="NZ_VLPL01000003.1"/>
</dbReference>
<dbReference type="Gene3D" id="3.40.50.720">
    <property type="entry name" value="NAD(P)-binding Rossmann-like Domain"/>
    <property type="match status" value="1"/>
</dbReference>
<accession>A0A556N0T3</accession>
<proteinExistence type="predicted"/>
<dbReference type="InterPro" id="IPR051783">
    <property type="entry name" value="NAD(P)-dependent_oxidoreduct"/>
</dbReference>
<name>A0A556N0T3_9FLAO</name>
<dbReference type="InterPro" id="IPR001509">
    <property type="entry name" value="Epimerase_deHydtase"/>
</dbReference>
<feature type="domain" description="NAD-dependent epimerase/dehydratase" evidence="1">
    <location>
        <begin position="2"/>
        <end position="240"/>
    </location>
</feature>